<dbReference type="CDD" id="cd02440">
    <property type="entry name" value="AdoMet_MTases"/>
    <property type="match status" value="1"/>
</dbReference>
<dbReference type="GO" id="GO:0017069">
    <property type="term" value="F:snRNA binding"/>
    <property type="evidence" value="ECO:0007669"/>
    <property type="project" value="TreeGrafter"/>
</dbReference>
<dbReference type="PANTHER" id="PTHR12315:SF0">
    <property type="entry name" value="7SK SNRNA METHYLPHOSPHATE CAPPING ENZYME"/>
    <property type="match status" value="1"/>
</dbReference>
<evidence type="ECO:0000256" key="6">
    <source>
        <dbReference type="RuleBase" id="RU367087"/>
    </source>
</evidence>
<dbReference type="InterPro" id="IPR029063">
    <property type="entry name" value="SAM-dependent_MTases_sf"/>
</dbReference>
<dbReference type="SUPFAM" id="SSF53335">
    <property type="entry name" value="S-adenosyl-L-methionine-dependent methyltransferases"/>
    <property type="match status" value="1"/>
</dbReference>
<protein>
    <recommendedName>
        <fullName evidence="6">RNA methyltransferase</fullName>
        <ecNumber evidence="6">2.1.1.-</ecNumber>
    </recommendedName>
</protein>
<keyword evidence="2 6" id="KW-0489">Methyltransferase</keyword>
<keyword evidence="10" id="KW-1185">Reference proteome</keyword>
<evidence type="ECO:0000256" key="1">
    <source>
        <dbReference type="ARBA" id="ARBA00008361"/>
    </source>
</evidence>
<evidence type="ECO:0000259" key="8">
    <source>
        <dbReference type="PROSITE" id="PS51515"/>
    </source>
</evidence>
<keyword evidence="3 6" id="KW-0808">Transferase</keyword>
<accession>A0A1D3TIL4</accession>
<evidence type="ECO:0000313" key="9">
    <source>
        <dbReference type="EMBL" id="SCP04781.1"/>
    </source>
</evidence>
<sequence length="421" mass="49587">MTSCVFKKVEKNKIWKIKSRFKISSKDVIYGDEEERKNTKRRKVYLHGNYPNYFYERYKKCSRRRCSRAETANSNYRTVDGEVNEEAEEVTGVVEQIHLAEEKTIDDRRLEHVSNRIGGIFKGKVILDIGCNCGVTTFLLSLKYMCKIVNGIDIDYSIINKNVCILRLFLELVLIYSNQKHIIPFFLNSKNLLPIQKDVFLDLHLLYEQLRLRPSTDDAANAANANDANTTSVSTGGGKRPEMESKNETSKHSIGCEDREEKSLEAHRILGSNAEQFSFPFNVYFLCANIFDKQFKEIENKYDVVICFSVLKWIHLNYGDDYLISFFDLIHKLLKKGGYLILEYHREKQYRLKRNERKFYVHKRRLNYTNFDDIARGNYENRCNMILVEKTNFEDDKDRSSLQRKKRVGMFNRTLCIYQKV</sequence>
<reference evidence="9 10" key="1">
    <citation type="submission" date="2016-06" db="EMBL/GenBank/DDBJ databases">
        <authorList>
            <consortium name="Pathogen Informatics"/>
        </authorList>
    </citation>
    <scope>NUCLEOTIDE SEQUENCE [LARGE SCALE GENOMIC DNA]</scope>
    <source>
        <strain evidence="9">PocGH01</strain>
    </source>
</reference>
<feature type="compositionally biased region" description="Basic and acidic residues" evidence="7">
    <location>
        <begin position="239"/>
        <end position="258"/>
    </location>
</feature>
<proteinExistence type="inferred from homology"/>
<feature type="compositionally biased region" description="Low complexity" evidence="7">
    <location>
        <begin position="220"/>
        <end position="231"/>
    </location>
</feature>
<dbReference type="Proteomes" id="UP000242942">
    <property type="component" value="Chromosome 9"/>
</dbReference>
<evidence type="ECO:0000256" key="2">
    <source>
        <dbReference type="ARBA" id="ARBA00022603"/>
    </source>
</evidence>
<gene>
    <name evidence="9" type="primary">PocGH01_09051800</name>
    <name evidence="9" type="ORF">POCGH01_09051800</name>
</gene>
<dbReference type="OrthoDB" id="540004at2759"/>
<evidence type="ECO:0000313" key="10">
    <source>
        <dbReference type="Proteomes" id="UP000242942"/>
    </source>
</evidence>
<dbReference type="AlphaFoldDB" id="A0A1D3TIL4"/>
<dbReference type="GO" id="GO:0032259">
    <property type="term" value="P:methylation"/>
    <property type="evidence" value="ECO:0007669"/>
    <property type="project" value="UniProtKB-KW"/>
</dbReference>
<dbReference type="GO" id="GO:0008173">
    <property type="term" value="F:RNA methyltransferase activity"/>
    <property type="evidence" value="ECO:0007669"/>
    <property type="project" value="UniProtKB-UniRule"/>
</dbReference>
<dbReference type="InterPro" id="IPR010675">
    <property type="entry name" value="Bin3_C"/>
</dbReference>
<dbReference type="PROSITE" id="PS51515">
    <property type="entry name" value="BIN3_SAM"/>
    <property type="match status" value="1"/>
</dbReference>
<dbReference type="EMBL" id="LT594590">
    <property type="protein sequence ID" value="SCP04781.1"/>
    <property type="molecule type" value="Genomic_DNA"/>
</dbReference>
<organism evidence="9 10">
    <name type="scientific">Plasmodium ovale</name>
    <name type="common">malaria parasite P. ovale</name>
    <dbReference type="NCBI Taxonomy" id="36330"/>
    <lineage>
        <taxon>Eukaryota</taxon>
        <taxon>Sar</taxon>
        <taxon>Alveolata</taxon>
        <taxon>Apicomplexa</taxon>
        <taxon>Aconoidasida</taxon>
        <taxon>Haemosporida</taxon>
        <taxon>Plasmodiidae</taxon>
        <taxon>Plasmodium</taxon>
        <taxon>Plasmodium (Plasmodium)</taxon>
    </lineage>
</organism>
<evidence type="ECO:0000256" key="7">
    <source>
        <dbReference type="SAM" id="MobiDB-lite"/>
    </source>
</evidence>
<dbReference type="EC" id="2.1.1.-" evidence="6"/>
<dbReference type="Gene3D" id="3.40.50.150">
    <property type="entry name" value="Vaccinia Virus protein VP39"/>
    <property type="match status" value="1"/>
</dbReference>
<evidence type="ECO:0000256" key="5">
    <source>
        <dbReference type="PROSITE-ProRule" id="PRU00848"/>
    </source>
</evidence>
<dbReference type="InterPro" id="IPR039772">
    <property type="entry name" value="Bin3-like"/>
</dbReference>
<dbReference type="PANTHER" id="PTHR12315">
    <property type="entry name" value="BICOID-INTERACTING PROTEIN RELATED"/>
    <property type="match status" value="1"/>
</dbReference>
<feature type="domain" description="Bin3-type SAM" evidence="8">
    <location>
        <begin position="107"/>
        <end position="421"/>
    </location>
</feature>
<dbReference type="InterPro" id="IPR024160">
    <property type="entry name" value="BIN3_SAM-bd_dom"/>
</dbReference>
<dbReference type="VEuPathDB" id="PlasmoDB:PocGH01_09051800"/>
<feature type="region of interest" description="Disordered" evidence="7">
    <location>
        <begin position="220"/>
        <end position="258"/>
    </location>
</feature>
<dbReference type="GO" id="GO:0008171">
    <property type="term" value="F:O-methyltransferase activity"/>
    <property type="evidence" value="ECO:0007669"/>
    <property type="project" value="UniProtKB-UniRule"/>
</dbReference>
<dbReference type="VEuPathDB" id="PlasmoDB:POWCR01_090046900"/>
<evidence type="ECO:0000256" key="4">
    <source>
        <dbReference type="ARBA" id="ARBA00022691"/>
    </source>
</evidence>
<dbReference type="GO" id="GO:0040031">
    <property type="term" value="P:snRNA modification"/>
    <property type="evidence" value="ECO:0007669"/>
    <property type="project" value="TreeGrafter"/>
</dbReference>
<keyword evidence="4 5" id="KW-0949">S-adenosyl-L-methionine</keyword>
<name>A0A1D3TIL4_PLAOA</name>
<dbReference type="Pfam" id="PF06859">
    <property type="entry name" value="Bin3"/>
    <property type="match status" value="1"/>
</dbReference>
<evidence type="ECO:0000256" key="3">
    <source>
        <dbReference type="ARBA" id="ARBA00022679"/>
    </source>
</evidence>
<comment type="similarity">
    <text evidence="1 6">Belongs to the methyltransferase superfamily.</text>
</comment>